<name>A0A212EL13_DANPL</name>
<dbReference type="AlphaFoldDB" id="A0A212EL13"/>
<dbReference type="Pfam" id="PF05699">
    <property type="entry name" value="Dimer_Tnp_hAT"/>
    <property type="match status" value="1"/>
</dbReference>
<evidence type="ECO:0000259" key="2">
    <source>
        <dbReference type="Pfam" id="PF05699"/>
    </source>
</evidence>
<feature type="compositionally biased region" description="Basic and acidic residues" evidence="1">
    <location>
        <begin position="11"/>
        <end position="23"/>
    </location>
</feature>
<gene>
    <name evidence="3" type="ORF">KGM_204959</name>
</gene>
<keyword evidence="4" id="KW-1185">Reference proteome</keyword>
<protein>
    <recommendedName>
        <fullName evidence="2">HAT C-terminal dimerisation domain-containing protein</fullName>
    </recommendedName>
</protein>
<dbReference type="PANTHER" id="PTHR46289">
    <property type="entry name" value="52 KDA REPRESSOR OF THE INHIBITOR OF THE PROTEIN KINASE-LIKE PROTEIN-RELATED"/>
    <property type="match status" value="1"/>
</dbReference>
<organism evidence="3 4">
    <name type="scientific">Danaus plexippus plexippus</name>
    <dbReference type="NCBI Taxonomy" id="278856"/>
    <lineage>
        <taxon>Eukaryota</taxon>
        <taxon>Metazoa</taxon>
        <taxon>Ecdysozoa</taxon>
        <taxon>Arthropoda</taxon>
        <taxon>Hexapoda</taxon>
        <taxon>Insecta</taxon>
        <taxon>Pterygota</taxon>
        <taxon>Neoptera</taxon>
        <taxon>Endopterygota</taxon>
        <taxon>Lepidoptera</taxon>
        <taxon>Glossata</taxon>
        <taxon>Ditrysia</taxon>
        <taxon>Papilionoidea</taxon>
        <taxon>Nymphalidae</taxon>
        <taxon>Danainae</taxon>
        <taxon>Danaini</taxon>
        <taxon>Danaina</taxon>
        <taxon>Danaus</taxon>
        <taxon>Danaus</taxon>
    </lineage>
</organism>
<evidence type="ECO:0000313" key="4">
    <source>
        <dbReference type="Proteomes" id="UP000007151"/>
    </source>
</evidence>
<accession>A0A212EL13</accession>
<evidence type="ECO:0000313" key="3">
    <source>
        <dbReference type="EMBL" id="OWR42169.1"/>
    </source>
</evidence>
<dbReference type="InParanoid" id="A0A212EL13"/>
<dbReference type="PANTHER" id="PTHR46289:SF14">
    <property type="entry name" value="DUF4371 DOMAIN-CONTAINING PROTEIN"/>
    <property type="match status" value="1"/>
</dbReference>
<dbReference type="Proteomes" id="UP000007151">
    <property type="component" value="Unassembled WGS sequence"/>
</dbReference>
<evidence type="ECO:0000256" key="1">
    <source>
        <dbReference type="SAM" id="MobiDB-lite"/>
    </source>
</evidence>
<proteinExistence type="predicted"/>
<dbReference type="EMBL" id="AGBW02014162">
    <property type="protein sequence ID" value="OWR42169.1"/>
    <property type="molecule type" value="Genomic_DNA"/>
</dbReference>
<dbReference type="InterPro" id="IPR052958">
    <property type="entry name" value="IFN-induced_PKR_regulator"/>
</dbReference>
<feature type="region of interest" description="Disordered" evidence="1">
    <location>
        <begin position="1"/>
        <end position="23"/>
    </location>
</feature>
<dbReference type="KEGG" id="dpl:KGM_204959"/>
<comment type="caution">
    <text evidence="3">The sequence shown here is derived from an EMBL/GenBank/DDBJ whole genome shotgun (WGS) entry which is preliminary data.</text>
</comment>
<feature type="domain" description="HAT C-terminal dimerisation" evidence="2">
    <location>
        <begin position="79"/>
        <end position="138"/>
    </location>
</feature>
<dbReference type="InterPro" id="IPR008906">
    <property type="entry name" value="HATC_C_dom"/>
</dbReference>
<sequence length="152" mass="17334">MSGKRSGLQSRNKEMNNRRDLKKTPSIVSAYENDLEDSLDNMLVQLAEVPKTDVASAIDSTKKDALEIQYYKFLLDNSLESCFPNLEIALRIYLSLMITNCSGGCSFSTLKRIKNEFSNTMSQQRLNYPALMNMEYDLLRKIYANSILNLPT</sequence>
<dbReference type="GO" id="GO:0046983">
    <property type="term" value="F:protein dimerization activity"/>
    <property type="evidence" value="ECO:0007669"/>
    <property type="project" value="InterPro"/>
</dbReference>
<dbReference type="STRING" id="278856.A0A212EL13"/>
<reference evidence="3 4" key="1">
    <citation type="journal article" date="2011" name="Cell">
        <title>The monarch butterfly genome yields insights into long-distance migration.</title>
        <authorList>
            <person name="Zhan S."/>
            <person name="Merlin C."/>
            <person name="Boore J.L."/>
            <person name="Reppert S.M."/>
        </authorList>
    </citation>
    <scope>NUCLEOTIDE SEQUENCE [LARGE SCALE GENOMIC DNA]</scope>
    <source>
        <strain evidence="3">F-2</strain>
    </source>
</reference>